<dbReference type="EMBL" id="BARW01015539">
    <property type="protein sequence ID" value="GAI95947.1"/>
    <property type="molecule type" value="Genomic_DNA"/>
</dbReference>
<proteinExistence type="predicted"/>
<dbReference type="AlphaFoldDB" id="X1SSB5"/>
<evidence type="ECO:0000313" key="1">
    <source>
        <dbReference type="EMBL" id="GAI95947.1"/>
    </source>
</evidence>
<name>X1SSB5_9ZZZZ</name>
<reference evidence="1" key="1">
    <citation type="journal article" date="2014" name="Front. Microbiol.">
        <title>High frequency of phylogenetically diverse reductive dehalogenase-homologous genes in deep subseafloor sedimentary metagenomes.</title>
        <authorList>
            <person name="Kawai M."/>
            <person name="Futagami T."/>
            <person name="Toyoda A."/>
            <person name="Takaki Y."/>
            <person name="Nishi S."/>
            <person name="Hori S."/>
            <person name="Arai W."/>
            <person name="Tsubouchi T."/>
            <person name="Morono Y."/>
            <person name="Uchiyama I."/>
            <person name="Ito T."/>
            <person name="Fujiyama A."/>
            <person name="Inagaki F."/>
            <person name="Takami H."/>
        </authorList>
    </citation>
    <scope>NUCLEOTIDE SEQUENCE</scope>
    <source>
        <strain evidence="1">Expedition CK06-06</strain>
    </source>
</reference>
<comment type="caution">
    <text evidence="1">The sequence shown here is derived from an EMBL/GenBank/DDBJ whole genome shotgun (WGS) entry which is preliminary data.</text>
</comment>
<gene>
    <name evidence="1" type="ORF">S12H4_27246</name>
</gene>
<accession>X1SSB5</accession>
<organism evidence="1">
    <name type="scientific">marine sediment metagenome</name>
    <dbReference type="NCBI Taxonomy" id="412755"/>
    <lineage>
        <taxon>unclassified sequences</taxon>
        <taxon>metagenomes</taxon>
        <taxon>ecological metagenomes</taxon>
    </lineage>
</organism>
<sequence length="89" mass="10143">LVILLFIGCEMSQKQDIVSERGTVKYIDLDGGFYGIISDSSKNYDPINLSQEFQKNNLRVSFKAIICEDMVGIHMWGTIVEIVRIEKLD</sequence>
<feature type="non-terminal residue" evidence="1">
    <location>
        <position position="1"/>
    </location>
</feature>
<protein>
    <submittedName>
        <fullName evidence="1">Uncharacterized protein</fullName>
    </submittedName>
</protein>